<dbReference type="InterPro" id="IPR024705">
    <property type="entry name" value="Ssp411"/>
</dbReference>
<evidence type="ECO:0000259" key="1">
    <source>
        <dbReference type="Pfam" id="PF03190"/>
    </source>
</evidence>
<dbReference type="Proteomes" id="UP000198534">
    <property type="component" value="Unassembled WGS sequence"/>
</dbReference>
<accession>A0A1H2ZXW1</accession>
<gene>
    <name evidence="2" type="ORF">SAMN05444487_11249</name>
</gene>
<name>A0A1H2ZXW1_9BACL</name>
<dbReference type="Pfam" id="PF03190">
    <property type="entry name" value="Thioredox_DsbH"/>
    <property type="match status" value="1"/>
</dbReference>
<dbReference type="PANTHER" id="PTHR42899">
    <property type="entry name" value="SPERMATOGENESIS-ASSOCIATED PROTEIN 20"/>
    <property type="match status" value="1"/>
</dbReference>
<evidence type="ECO:0000313" key="3">
    <source>
        <dbReference type="Proteomes" id="UP000198534"/>
    </source>
</evidence>
<dbReference type="Gene3D" id="3.40.30.10">
    <property type="entry name" value="Glutaredoxin"/>
    <property type="match status" value="1"/>
</dbReference>
<organism evidence="2 3">
    <name type="scientific">Marininema mesophilum</name>
    <dbReference type="NCBI Taxonomy" id="1048340"/>
    <lineage>
        <taxon>Bacteria</taxon>
        <taxon>Bacillati</taxon>
        <taxon>Bacillota</taxon>
        <taxon>Bacilli</taxon>
        <taxon>Bacillales</taxon>
        <taxon>Thermoactinomycetaceae</taxon>
        <taxon>Marininema</taxon>
    </lineage>
</organism>
<dbReference type="PANTHER" id="PTHR42899:SF1">
    <property type="entry name" value="SPERMATOGENESIS-ASSOCIATED PROTEIN 20"/>
    <property type="match status" value="1"/>
</dbReference>
<reference evidence="2 3" key="1">
    <citation type="submission" date="2016-10" db="EMBL/GenBank/DDBJ databases">
        <authorList>
            <person name="de Groot N.N."/>
        </authorList>
    </citation>
    <scope>NUCLEOTIDE SEQUENCE [LARGE SCALE GENOMIC DNA]</scope>
    <source>
        <strain evidence="2 3">DSM 45610</strain>
    </source>
</reference>
<dbReference type="SUPFAM" id="SSF52833">
    <property type="entry name" value="Thioredoxin-like"/>
    <property type="match status" value="1"/>
</dbReference>
<dbReference type="InterPro" id="IPR004879">
    <property type="entry name" value="Ssp411-like_TRX"/>
</dbReference>
<dbReference type="EMBL" id="FNNQ01000012">
    <property type="protein sequence ID" value="SDX22226.1"/>
    <property type="molecule type" value="Genomic_DNA"/>
</dbReference>
<protein>
    <recommendedName>
        <fullName evidence="1">Spermatogenesis-associated protein 20-like TRX domain-containing protein</fullName>
    </recommendedName>
</protein>
<proteinExistence type="predicted"/>
<dbReference type="STRING" id="1048340.SAMN05444487_11249"/>
<keyword evidence="3" id="KW-1185">Reference proteome</keyword>
<dbReference type="InterPro" id="IPR036249">
    <property type="entry name" value="Thioredoxin-like_sf"/>
</dbReference>
<sequence length="50" mass="5965">MSEPNRLIKEKSPYLLQHAYNPVDWYSWSDEAFEKAKREDKPVFLSIGYS</sequence>
<dbReference type="AlphaFoldDB" id="A0A1H2ZXW1"/>
<evidence type="ECO:0000313" key="2">
    <source>
        <dbReference type="EMBL" id="SDX22226.1"/>
    </source>
</evidence>
<feature type="domain" description="Spermatogenesis-associated protein 20-like TRX" evidence="1">
    <location>
        <begin position="4"/>
        <end position="50"/>
    </location>
</feature>